<evidence type="ECO:0000313" key="2">
    <source>
        <dbReference type="EMBL" id="OLS03039.1"/>
    </source>
</evidence>
<proteinExistence type="predicted"/>
<feature type="transmembrane region" description="Helical" evidence="1">
    <location>
        <begin position="7"/>
        <end position="28"/>
    </location>
</feature>
<keyword evidence="3" id="KW-1185">Reference proteome</keyword>
<dbReference type="Proteomes" id="UP000186112">
    <property type="component" value="Unassembled WGS sequence"/>
</dbReference>
<dbReference type="AlphaFoldDB" id="A0A1U7M749"/>
<protein>
    <submittedName>
        <fullName evidence="2">Uncharacterized protein</fullName>
    </submittedName>
</protein>
<keyword evidence="1" id="KW-0812">Transmembrane</keyword>
<reference evidence="2 3" key="1">
    <citation type="submission" date="2016-02" db="EMBL/GenBank/DDBJ databases">
        <title>Genome sequence of Tissierella creatinophila DSM 6911.</title>
        <authorList>
            <person name="Poehlein A."/>
            <person name="Daniel R."/>
        </authorList>
    </citation>
    <scope>NUCLEOTIDE SEQUENCE [LARGE SCALE GENOMIC DNA]</scope>
    <source>
        <strain evidence="2 3">DSM 6911</strain>
    </source>
</reference>
<evidence type="ECO:0000313" key="3">
    <source>
        <dbReference type="Proteomes" id="UP000186112"/>
    </source>
</evidence>
<gene>
    <name evidence="2" type="ORF">TICRE_07350</name>
</gene>
<feature type="transmembrane region" description="Helical" evidence="1">
    <location>
        <begin position="40"/>
        <end position="60"/>
    </location>
</feature>
<organism evidence="2 3">
    <name type="scientific">Tissierella creatinophila DSM 6911</name>
    <dbReference type="NCBI Taxonomy" id="1123403"/>
    <lineage>
        <taxon>Bacteria</taxon>
        <taxon>Bacillati</taxon>
        <taxon>Bacillota</taxon>
        <taxon>Tissierellia</taxon>
        <taxon>Tissierellales</taxon>
        <taxon>Tissierellaceae</taxon>
        <taxon>Tissierella</taxon>
    </lineage>
</organism>
<keyword evidence="1" id="KW-1133">Transmembrane helix</keyword>
<comment type="caution">
    <text evidence="2">The sequence shown here is derived from an EMBL/GenBank/DDBJ whole genome shotgun (WGS) entry which is preliminary data.</text>
</comment>
<accession>A0A1U7M749</accession>
<keyword evidence="1" id="KW-0472">Membrane</keyword>
<dbReference type="EMBL" id="LTDM01000011">
    <property type="protein sequence ID" value="OLS03039.1"/>
    <property type="molecule type" value="Genomic_DNA"/>
</dbReference>
<evidence type="ECO:0000256" key="1">
    <source>
        <dbReference type="SAM" id="Phobius"/>
    </source>
</evidence>
<name>A0A1U7M749_TISCR</name>
<sequence>MVITKLINIIQSILLILIIFTITFFVFIKNTLVNPKTTDIRIISTLILLFIITWIIKFLLRNTKK</sequence>